<protein>
    <submittedName>
        <fullName evidence="2">Uncharacterized protein</fullName>
    </submittedName>
</protein>
<proteinExistence type="inferred from homology"/>
<comment type="similarity">
    <text evidence="1">Belongs to the short-chain dehydrogenases/reductases (SDR) family.</text>
</comment>
<dbReference type="CDD" id="cd05233">
    <property type="entry name" value="SDR_c"/>
    <property type="match status" value="1"/>
</dbReference>
<evidence type="ECO:0000256" key="1">
    <source>
        <dbReference type="ARBA" id="ARBA00006484"/>
    </source>
</evidence>
<gene>
    <name evidence="2" type="ORF">BU14_0412s0001</name>
</gene>
<dbReference type="Pfam" id="PF13561">
    <property type="entry name" value="adh_short_C2"/>
    <property type="match status" value="1"/>
</dbReference>
<dbReference type="InterPro" id="IPR002347">
    <property type="entry name" value="SDR_fam"/>
</dbReference>
<dbReference type="PANTHER" id="PTHR42760">
    <property type="entry name" value="SHORT-CHAIN DEHYDROGENASES/REDUCTASES FAMILY MEMBER"/>
    <property type="match status" value="1"/>
</dbReference>
<reference evidence="2 3" key="1">
    <citation type="submission" date="2017-03" db="EMBL/GenBank/DDBJ databases">
        <title>WGS assembly of Porphyra umbilicalis.</title>
        <authorList>
            <person name="Brawley S.H."/>
            <person name="Blouin N.A."/>
            <person name="Ficko-Blean E."/>
            <person name="Wheeler G.L."/>
            <person name="Lohr M."/>
            <person name="Goodson H.V."/>
            <person name="Jenkins J.W."/>
            <person name="Blaby-Haas C.E."/>
            <person name="Helliwell K.E."/>
            <person name="Chan C."/>
            <person name="Marriage T."/>
            <person name="Bhattacharya D."/>
            <person name="Klein A.S."/>
            <person name="Badis Y."/>
            <person name="Brodie J."/>
            <person name="Cao Y."/>
            <person name="Collen J."/>
            <person name="Dittami S.M."/>
            <person name="Gachon C.M."/>
            <person name="Green B.R."/>
            <person name="Karpowicz S."/>
            <person name="Kim J.W."/>
            <person name="Kudahl U."/>
            <person name="Lin S."/>
            <person name="Michel G."/>
            <person name="Mittag M."/>
            <person name="Olson B.J."/>
            <person name="Pangilinan J."/>
            <person name="Peng Y."/>
            <person name="Qiu H."/>
            <person name="Shu S."/>
            <person name="Singer J.T."/>
            <person name="Smith A.G."/>
            <person name="Sprecher B.N."/>
            <person name="Wagner V."/>
            <person name="Wang W."/>
            <person name="Wang Z.-Y."/>
            <person name="Yan J."/>
            <person name="Yarish C."/>
            <person name="Zoeuner-Riek S."/>
            <person name="Zhuang Y."/>
            <person name="Zou Y."/>
            <person name="Lindquist E.A."/>
            <person name="Grimwood J."/>
            <person name="Barry K."/>
            <person name="Rokhsar D.S."/>
            <person name="Schmutz J."/>
            <person name="Stiller J.W."/>
            <person name="Grossman A.R."/>
            <person name="Prochnik S.E."/>
        </authorList>
    </citation>
    <scope>NUCLEOTIDE SEQUENCE [LARGE SCALE GENOMIC DNA]</scope>
    <source>
        <strain evidence="2">4086291</strain>
    </source>
</reference>
<dbReference type="Proteomes" id="UP000218209">
    <property type="component" value="Unassembled WGS sequence"/>
</dbReference>
<organism evidence="2 3">
    <name type="scientific">Porphyra umbilicalis</name>
    <name type="common">Purple laver</name>
    <name type="synonym">Red alga</name>
    <dbReference type="NCBI Taxonomy" id="2786"/>
    <lineage>
        <taxon>Eukaryota</taxon>
        <taxon>Rhodophyta</taxon>
        <taxon>Bangiophyceae</taxon>
        <taxon>Bangiales</taxon>
        <taxon>Bangiaceae</taxon>
        <taxon>Porphyra</taxon>
    </lineage>
</organism>
<dbReference type="PRINTS" id="PR00080">
    <property type="entry name" value="SDRFAMILY"/>
</dbReference>
<dbReference type="AlphaFoldDB" id="A0A1X6NVU3"/>
<dbReference type="SUPFAM" id="SSF51735">
    <property type="entry name" value="NAD(P)-binding Rossmann-fold domains"/>
    <property type="match status" value="1"/>
</dbReference>
<sequence length="278" mass="28386">MSHPPPDADGVNPSAASRIDLTNKRALVTGGHRGIGAAIVLGLAAAGAHVAVIDRGGSASRTSDVPRRVRGYGVEFFAAAADLGDPEQLMAAVSRVLSEFGSIDILVNNAGITELQPLSTTPVHPEPPLSVPAWDAQFAVNVRAPMLLAQAVAPAMVAARRGKIINVTSQAGTAALPLHAAYGASKAALDHLTRGMVAEWGRYNIQANAVAPTVIASDMGDAAWPPGAPKTVAMLERIPAGRFGQAWEVADLVVFLAGGGSDLISGQVIGVDGGFTAM</sequence>
<evidence type="ECO:0000313" key="2">
    <source>
        <dbReference type="EMBL" id="OSX72707.1"/>
    </source>
</evidence>
<dbReference type="FunFam" id="3.40.50.720:FF:000084">
    <property type="entry name" value="Short-chain dehydrogenase reductase"/>
    <property type="match status" value="1"/>
</dbReference>
<evidence type="ECO:0000313" key="3">
    <source>
        <dbReference type="Proteomes" id="UP000218209"/>
    </source>
</evidence>
<name>A0A1X6NVU3_PORUM</name>
<dbReference type="EMBL" id="KV919043">
    <property type="protein sequence ID" value="OSX72707.1"/>
    <property type="molecule type" value="Genomic_DNA"/>
</dbReference>
<dbReference type="PRINTS" id="PR00081">
    <property type="entry name" value="GDHRDH"/>
</dbReference>
<accession>A0A1X6NVU3</accession>
<dbReference type="OrthoDB" id="836at2759"/>
<dbReference type="InterPro" id="IPR036291">
    <property type="entry name" value="NAD(P)-bd_dom_sf"/>
</dbReference>
<keyword evidence="3" id="KW-1185">Reference proteome</keyword>
<dbReference type="GO" id="GO:0016616">
    <property type="term" value="F:oxidoreductase activity, acting on the CH-OH group of donors, NAD or NADP as acceptor"/>
    <property type="evidence" value="ECO:0007669"/>
    <property type="project" value="TreeGrafter"/>
</dbReference>
<dbReference type="Gene3D" id="3.40.50.720">
    <property type="entry name" value="NAD(P)-binding Rossmann-like Domain"/>
    <property type="match status" value="1"/>
</dbReference>